<feature type="compositionally biased region" description="Polar residues" evidence="2">
    <location>
        <begin position="33"/>
        <end position="49"/>
    </location>
</feature>
<protein>
    <submittedName>
        <fullName evidence="3">Uncharacterized protein</fullName>
    </submittedName>
</protein>
<feature type="region of interest" description="Disordered" evidence="2">
    <location>
        <begin position="323"/>
        <end position="354"/>
    </location>
</feature>
<reference evidence="3 4" key="1">
    <citation type="journal article" date="2016" name="Mol. Biol. Evol.">
        <title>Comparative Genomics of Early-Diverging Mushroom-Forming Fungi Provides Insights into the Origins of Lignocellulose Decay Capabilities.</title>
        <authorList>
            <person name="Nagy L.G."/>
            <person name="Riley R."/>
            <person name="Tritt A."/>
            <person name="Adam C."/>
            <person name="Daum C."/>
            <person name="Floudas D."/>
            <person name="Sun H."/>
            <person name="Yadav J.S."/>
            <person name="Pangilinan J."/>
            <person name="Larsson K.H."/>
            <person name="Matsuura K."/>
            <person name="Barry K."/>
            <person name="Labutti K."/>
            <person name="Kuo R."/>
            <person name="Ohm R.A."/>
            <person name="Bhattacharya S.S."/>
            <person name="Shirouzu T."/>
            <person name="Yoshinaga Y."/>
            <person name="Martin F.M."/>
            <person name="Grigoriev I.V."/>
            <person name="Hibbett D.S."/>
        </authorList>
    </citation>
    <scope>NUCLEOTIDE SEQUENCE [LARGE SCALE GENOMIC DNA]</scope>
    <source>
        <strain evidence="3 4">HHB12029</strain>
    </source>
</reference>
<dbReference type="Proteomes" id="UP000077266">
    <property type="component" value="Unassembled WGS sequence"/>
</dbReference>
<dbReference type="AlphaFoldDB" id="A0A165N6R9"/>
<name>A0A165N6R9_EXIGL</name>
<dbReference type="EMBL" id="KV425902">
    <property type="protein sequence ID" value="KZW00302.1"/>
    <property type="molecule type" value="Genomic_DNA"/>
</dbReference>
<accession>A0A165N6R9</accession>
<sequence length="354" mass="39936">MSVDTHESSQPSLPPSIGGYDASFIHHYRTRDTPSPASQTTIAGPSSSRDQSHTPRAYTPTAASSLASSPSRPKYARSSSTGRSRARSQRAEVLDLIMAEEDRLRSRLQDHNDALIERVEHEIRCVAFALCPFSSCLADSPCHIVTVLCRRADLAEHRAQQAELRARDAQAKAQAHATARQQADVEITRLHEEMKRLRQQVEGATRELKRAEAEMDALEKQRLEAEQSAVTARESARQYRASLEAQQAREAGLLEGRRIGLEEGMRGFLLERHPPSPRANSESLRTAYQRGRTRGYEEGRQDGMQTERQHALESFERFLADHEEEFPELSQDRRSLYSRSDSIRPRSIGTPIRQ</sequence>
<keyword evidence="4" id="KW-1185">Reference proteome</keyword>
<proteinExistence type="predicted"/>
<keyword evidence="1" id="KW-0175">Coiled coil</keyword>
<dbReference type="STRING" id="1314781.A0A165N6R9"/>
<dbReference type="OrthoDB" id="2135488at2759"/>
<gene>
    <name evidence="3" type="ORF">EXIGLDRAFT_169275</name>
</gene>
<feature type="region of interest" description="Disordered" evidence="2">
    <location>
        <begin position="271"/>
        <end position="308"/>
    </location>
</feature>
<feature type="region of interest" description="Disordered" evidence="2">
    <location>
        <begin position="1"/>
        <end position="89"/>
    </location>
</feature>
<evidence type="ECO:0000256" key="2">
    <source>
        <dbReference type="SAM" id="MobiDB-lite"/>
    </source>
</evidence>
<organism evidence="3 4">
    <name type="scientific">Exidia glandulosa HHB12029</name>
    <dbReference type="NCBI Taxonomy" id="1314781"/>
    <lineage>
        <taxon>Eukaryota</taxon>
        <taxon>Fungi</taxon>
        <taxon>Dikarya</taxon>
        <taxon>Basidiomycota</taxon>
        <taxon>Agaricomycotina</taxon>
        <taxon>Agaricomycetes</taxon>
        <taxon>Auriculariales</taxon>
        <taxon>Exidiaceae</taxon>
        <taxon>Exidia</taxon>
    </lineage>
</organism>
<dbReference type="InParanoid" id="A0A165N6R9"/>
<evidence type="ECO:0000256" key="1">
    <source>
        <dbReference type="SAM" id="Coils"/>
    </source>
</evidence>
<feature type="compositionally biased region" description="Low complexity" evidence="2">
    <location>
        <begin position="57"/>
        <end position="83"/>
    </location>
</feature>
<feature type="coiled-coil region" evidence="1">
    <location>
        <begin position="152"/>
        <end position="235"/>
    </location>
</feature>
<evidence type="ECO:0000313" key="3">
    <source>
        <dbReference type="EMBL" id="KZW00302.1"/>
    </source>
</evidence>
<feature type="compositionally biased region" description="Basic and acidic residues" evidence="2">
    <location>
        <begin position="294"/>
        <end position="308"/>
    </location>
</feature>
<evidence type="ECO:0000313" key="4">
    <source>
        <dbReference type="Proteomes" id="UP000077266"/>
    </source>
</evidence>